<keyword evidence="3" id="KW-1185">Reference proteome</keyword>
<evidence type="ECO:0000313" key="2">
    <source>
        <dbReference type="EMBL" id="KAF5833553.1"/>
    </source>
</evidence>
<protein>
    <submittedName>
        <fullName evidence="2">Alpha/beta hydrolase family-domain-containing protein</fullName>
    </submittedName>
</protein>
<feature type="region of interest" description="Disordered" evidence="1">
    <location>
        <begin position="72"/>
        <end position="101"/>
    </location>
</feature>
<keyword evidence="2" id="KW-0378">Hydrolase</keyword>
<organism evidence="2 3">
    <name type="scientific">Dunaliella salina</name>
    <name type="common">Green alga</name>
    <name type="synonym">Protococcus salinus</name>
    <dbReference type="NCBI Taxonomy" id="3046"/>
    <lineage>
        <taxon>Eukaryota</taxon>
        <taxon>Viridiplantae</taxon>
        <taxon>Chlorophyta</taxon>
        <taxon>core chlorophytes</taxon>
        <taxon>Chlorophyceae</taxon>
        <taxon>CS clade</taxon>
        <taxon>Chlamydomonadales</taxon>
        <taxon>Dunaliellaceae</taxon>
        <taxon>Dunaliella</taxon>
    </lineage>
</organism>
<dbReference type="Gene3D" id="3.40.50.1820">
    <property type="entry name" value="alpha/beta hydrolase"/>
    <property type="match status" value="1"/>
</dbReference>
<gene>
    <name evidence="2" type="ORF">DUNSADRAFT_10085</name>
</gene>
<proteinExistence type="predicted"/>
<evidence type="ECO:0000256" key="1">
    <source>
        <dbReference type="SAM" id="MobiDB-lite"/>
    </source>
</evidence>
<comment type="caution">
    <text evidence="2">The sequence shown here is derived from an EMBL/GenBank/DDBJ whole genome shotgun (WGS) entry which is preliminary data.</text>
</comment>
<dbReference type="InterPro" id="IPR017395">
    <property type="entry name" value="Chlorophyllase-like"/>
</dbReference>
<accession>A0ABQ7GG18</accession>
<dbReference type="PANTHER" id="PTHR33428:SF14">
    <property type="entry name" value="CARBOXYLESTERASE TYPE B DOMAIN-CONTAINING PROTEIN"/>
    <property type="match status" value="1"/>
</dbReference>
<reference evidence="2" key="1">
    <citation type="submission" date="2017-08" db="EMBL/GenBank/DDBJ databases">
        <authorList>
            <person name="Polle J.E."/>
            <person name="Barry K."/>
            <person name="Cushman J."/>
            <person name="Schmutz J."/>
            <person name="Tran D."/>
            <person name="Hathwaick L.T."/>
            <person name="Yim W.C."/>
            <person name="Jenkins J."/>
            <person name="Mckie-Krisberg Z.M."/>
            <person name="Prochnik S."/>
            <person name="Lindquist E."/>
            <person name="Dockter R.B."/>
            <person name="Adam C."/>
            <person name="Molina H."/>
            <person name="Bunkerborg J."/>
            <person name="Jin E."/>
            <person name="Buchheim M."/>
            <person name="Magnuson J."/>
        </authorList>
    </citation>
    <scope>NUCLEOTIDE SEQUENCE</scope>
    <source>
        <strain evidence="2">CCAP 19/18</strain>
    </source>
</reference>
<name>A0ABQ7GG18_DUNSA</name>
<dbReference type="PANTHER" id="PTHR33428">
    <property type="entry name" value="CHLOROPHYLLASE-2, CHLOROPLASTIC"/>
    <property type="match status" value="1"/>
</dbReference>
<sequence>MNSKLCTLLQEHGNHLCCWHSSQSSLPRSDWAPTVRQQRRRSNRTHASLREGAHSRRLVLQTTVVGTVMSQLASMPSPTSAEPSTASSSTQQSATGSAPSQPQLRIIQDRISFQPSVDACPQIDITGSKVMQEAPASCRTQDIPVRLYLPESRLQGLRSETDLPPPLVAIFSPGFLVSSEAYDSYLRFLAASGVPAAVYDVPQSATDPIDDVTCTEILGTVMGWCQGQPQVQAFLQDRAALPLATQTARTDSNQEPADIKFMLCGHSRGGKISTLQAALGEQNRRQIAGLALLDPADASFEGQGGNPRNPSAAELLGELTARERLPLLVIGSGRNKDCIPRNSNYESFYKEAKGDATLIVVKEAGHFVFLDKQTLLQQSACNLGKADPASVRAACALSLLSFANMISSYSLENSGCSAVSFALSWMFESAKLKYEVQTK</sequence>
<feature type="compositionally biased region" description="Low complexity" evidence="1">
    <location>
        <begin position="73"/>
        <end position="101"/>
    </location>
</feature>
<evidence type="ECO:0000313" key="3">
    <source>
        <dbReference type="Proteomes" id="UP000815325"/>
    </source>
</evidence>
<dbReference type="SUPFAM" id="SSF53474">
    <property type="entry name" value="alpha/beta-Hydrolases"/>
    <property type="match status" value="1"/>
</dbReference>
<dbReference type="InterPro" id="IPR029058">
    <property type="entry name" value="AB_hydrolase_fold"/>
</dbReference>
<dbReference type="GO" id="GO:0016787">
    <property type="term" value="F:hydrolase activity"/>
    <property type="evidence" value="ECO:0007669"/>
    <property type="project" value="UniProtKB-KW"/>
</dbReference>
<dbReference type="Pfam" id="PF07224">
    <property type="entry name" value="Chlorophyllase"/>
    <property type="match status" value="1"/>
</dbReference>
<dbReference type="Proteomes" id="UP000815325">
    <property type="component" value="Unassembled WGS sequence"/>
</dbReference>
<feature type="region of interest" description="Disordered" evidence="1">
    <location>
        <begin position="21"/>
        <end position="55"/>
    </location>
</feature>
<dbReference type="EMBL" id="MU069804">
    <property type="protein sequence ID" value="KAF5833553.1"/>
    <property type="molecule type" value="Genomic_DNA"/>
</dbReference>